<name>A0A9W6FLI9_XANFL</name>
<feature type="domain" description="AMP-dependent synthetase/ligase" evidence="3">
    <location>
        <begin position="8"/>
        <end position="343"/>
    </location>
</feature>
<reference evidence="5" key="1">
    <citation type="submission" date="2022-12" db="EMBL/GenBank/DDBJ databases">
        <title>Reference genome sequencing for broad-spectrum identification of bacterial and archaeal isolates by mass spectrometry.</title>
        <authorList>
            <person name="Sekiguchi Y."/>
            <person name="Tourlousse D.M."/>
        </authorList>
    </citation>
    <scope>NUCLEOTIDE SEQUENCE</scope>
    <source>
        <strain evidence="5">301</strain>
    </source>
</reference>
<dbReference type="PANTHER" id="PTHR43201">
    <property type="entry name" value="ACYL-COA SYNTHETASE"/>
    <property type="match status" value="1"/>
</dbReference>
<reference evidence="6 8" key="2">
    <citation type="submission" date="2023-07" db="EMBL/GenBank/DDBJ databases">
        <title>Genomic Encyclopedia of Type Strains, Phase IV (KMG-IV): sequencing the most valuable type-strain genomes for metagenomic binning, comparative biology and taxonomic classification.</title>
        <authorList>
            <person name="Goeker M."/>
        </authorList>
    </citation>
    <scope>NUCLEOTIDE SEQUENCE [LARGE SCALE GENOMIC DNA]</scope>
    <source>
        <strain evidence="6 8">DSM 338</strain>
    </source>
</reference>
<comment type="caution">
    <text evidence="5">The sequence shown here is derived from an EMBL/GenBank/DDBJ whole genome shotgun (WGS) entry which is preliminary data.</text>
</comment>
<dbReference type="Proteomes" id="UP001144397">
    <property type="component" value="Unassembled WGS sequence"/>
</dbReference>
<protein>
    <submittedName>
        <fullName evidence="5">Acyl--CoA ligase YhfT</fullName>
    </submittedName>
    <submittedName>
        <fullName evidence="6">Long-chain acyl-CoA synthetase</fullName>
        <ecNumber evidence="6">6.2.1.3</ecNumber>
    </submittedName>
</protein>
<dbReference type="InterPro" id="IPR042099">
    <property type="entry name" value="ANL_N_sf"/>
</dbReference>
<dbReference type="InterPro" id="IPR025110">
    <property type="entry name" value="AMP-bd_C"/>
</dbReference>
<evidence type="ECO:0000313" key="6">
    <source>
        <dbReference type="EMBL" id="MDR6336075.1"/>
    </source>
</evidence>
<dbReference type="InterPro" id="IPR045851">
    <property type="entry name" value="AMP-bd_C_sf"/>
</dbReference>
<dbReference type="GO" id="GO:0004467">
    <property type="term" value="F:long-chain fatty acid-CoA ligase activity"/>
    <property type="evidence" value="ECO:0007669"/>
    <property type="project" value="UniProtKB-EC"/>
</dbReference>
<evidence type="ECO:0000256" key="1">
    <source>
        <dbReference type="ARBA" id="ARBA00006432"/>
    </source>
</evidence>
<feature type="domain" description="AMP-binding enzyme C-terminal" evidence="4">
    <location>
        <begin position="393"/>
        <end position="468"/>
    </location>
</feature>
<evidence type="ECO:0000313" key="8">
    <source>
        <dbReference type="Proteomes" id="UP001245370"/>
    </source>
</evidence>
<gene>
    <name evidence="5" type="primary">yhfT</name>
    <name evidence="6" type="ORF">GGQ86_004573</name>
    <name evidence="5" type="ORF">XFLAVUS301_45730</name>
</gene>
<evidence type="ECO:0000313" key="5">
    <source>
        <dbReference type="EMBL" id="GLI24899.1"/>
    </source>
</evidence>
<dbReference type="SUPFAM" id="SSF56801">
    <property type="entry name" value="Acetyl-CoA synthetase-like"/>
    <property type="match status" value="1"/>
</dbReference>
<dbReference type="PANTHER" id="PTHR43201:SF5">
    <property type="entry name" value="MEDIUM-CHAIN ACYL-COA LIGASE ACSF2, MITOCHONDRIAL"/>
    <property type="match status" value="1"/>
</dbReference>
<sequence length="486" mass="51261">MSITRHLARHARERPEAPALTCGGETITYAALDALVARCATRFAAAPAGGIGLDLPNGAALAILFLAAARAGREAQILDPGWPEGQRRQVLERVTPGLLVSAQAGDIHLDAGQGAAGLAEAIGAGPVEARAEPDPDLPFYVGFTSGSTGLPKGYRRAHHSWTASFDADTAEFGIGCEDVILAPGALSHSLFLYALARGIDAGAHVLLSPSFRPRIAAELARAHGATVLYGVPTQIALLLDHLAAEGETLPGLRLVLCSGAKWPPGRRQMLAHRMPSAAFAEFYGASELSFVTVAKEAEKVPSGSVGRAFAGVRLSIRDAAGRRLPAGRTGRVFVASPFLFMDYATGDSPDLYVSGDEVSVGDMGFLDDAGFLHLVGRSRRMIVTSGKNLFPEEVERALETHPAIAAAAVLGMADGKRGERLVAFLSLAEGEAPARADLIGFLKSRLSLFKVPRVYAQVADWPLTPTGKTDFPAIARLWPDRCELLP</sequence>
<evidence type="ECO:0000259" key="4">
    <source>
        <dbReference type="Pfam" id="PF13193"/>
    </source>
</evidence>
<organism evidence="5 7">
    <name type="scientific">Xanthobacter flavus</name>
    <dbReference type="NCBI Taxonomy" id="281"/>
    <lineage>
        <taxon>Bacteria</taxon>
        <taxon>Pseudomonadati</taxon>
        <taxon>Pseudomonadota</taxon>
        <taxon>Alphaproteobacteria</taxon>
        <taxon>Hyphomicrobiales</taxon>
        <taxon>Xanthobacteraceae</taxon>
        <taxon>Xanthobacter</taxon>
    </lineage>
</organism>
<dbReference type="Gene3D" id="3.30.300.30">
    <property type="match status" value="1"/>
</dbReference>
<dbReference type="GeneID" id="95765343"/>
<keyword evidence="8" id="KW-1185">Reference proteome</keyword>
<dbReference type="Proteomes" id="UP001245370">
    <property type="component" value="Unassembled WGS sequence"/>
</dbReference>
<evidence type="ECO:0000256" key="2">
    <source>
        <dbReference type="ARBA" id="ARBA00022598"/>
    </source>
</evidence>
<dbReference type="InterPro" id="IPR000873">
    <property type="entry name" value="AMP-dep_synth/lig_dom"/>
</dbReference>
<dbReference type="EC" id="6.2.1.3" evidence="6"/>
<dbReference type="Pfam" id="PF00501">
    <property type="entry name" value="AMP-binding"/>
    <property type="match status" value="1"/>
</dbReference>
<accession>A0A9W6FLI9</accession>
<evidence type="ECO:0000313" key="7">
    <source>
        <dbReference type="Proteomes" id="UP001144397"/>
    </source>
</evidence>
<dbReference type="InterPro" id="IPR020845">
    <property type="entry name" value="AMP-binding_CS"/>
</dbReference>
<comment type="similarity">
    <text evidence="1">Belongs to the ATP-dependent AMP-binding enzyme family.</text>
</comment>
<proteinExistence type="inferred from homology"/>
<dbReference type="Pfam" id="PF13193">
    <property type="entry name" value="AMP-binding_C"/>
    <property type="match status" value="1"/>
</dbReference>
<dbReference type="EMBL" id="JAVDPY010000010">
    <property type="protein sequence ID" value="MDR6336075.1"/>
    <property type="molecule type" value="Genomic_DNA"/>
</dbReference>
<dbReference type="EMBL" id="BSDO01000009">
    <property type="protein sequence ID" value="GLI24899.1"/>
    <property type="molecule type" value="Genomic_DNA"/>
</dbReference>
<dbReference type="Gene3D" id="3.40.50.12780">
    <property type="entry name" value="N-terminal domain of ligase-like"/>
    <property type="match status" value="1"/>
</dbReference>
<dbReference type="GO" id="GO:0031956">
    <property type="term" value="F:medium-chain fatty acid-CoA ligase activity"/>
    <property type="evidence" value="ECO:0007669"/>
    <property type="project" value="TreeGrafter"/>
</dbReference>
<dbReference type="PROSITE" id="PS00455">
    <property type="entry name" value="AMP_BINDING"/>
    <property type="match status" value="1"/>
</dbReference>
<dbReference type="RefSeq" id="WP_281809609.1">
    <property type="nucleotide sequence ID" value="NZ_BSDO01000009.1"/>
</dbReference>
<evidence type="ECO:0000259" key="3">
    <source>
        <dbReference type="Pfam" id="PF00501"/>
    </source>
</evidence>
<dbReference type="AlphaFoldDB" id="A0A9W6FLI9"/>
<keyword evidence="2 5" id="KW-0436">Ligase</keyword>